<dbReference type="GO" id="GO:0016491">
    <property type="term" value="F:oxidoreductase activity"/>
    <property type="evidence" value="ECO:0007669"/>
    <property type="project" value="UniProtKB-KW"/>
</dbReference>
<dbReference type="GO" id="GO:0005737">
    <property type="term" value="C:cytoplasm"/>
    <property type="evidence" value="ECO:0007669"/>
    <property type="project" value="TreeGrafter"/>
</dbReference>
<accession>A0AAE4B3T5</accession>
<sequence length="445" mass="48272">MKRIFPDHAYSDDRIAGCYWSETVPDLTLKRPPPEGDHHAGVAIIGAGFTGLSAALRLVQAGISVAVVDARFPGWGASGRNGGFCCLGGSKLDDAAIDKRFGRDARLEWRRAEKAAVELVARLLREHSIEAETHSEGETQLAHKPSAARFEEAIATCEQNFGVTPQVLSVDDLAEQGMGGPFYGGLTTPIGFGLNPRKYLAGLMKAAESAGAVVFGDAPVSEMTRQGGRWRLSSQAGSVTADTVILATNGYSSEDVPEWMAARYMPAQSSVIVTRPMSEAELEAQGWTSDQAAYDSRTLLHYFRLMPDRRFLFGMRGGLGSSPASEAAIRRLIRRDFEAMFPAWAGVETPYFWSGMVCLSANLVPYCGPVRGMPGVFAGYAYHGNGVAMGSYTGALLADLVQGRDPGGALPEVMRQTPERFFLGRRRRALMYAAYTGFWLRDRFG</sequence>
<gene>
    <name evidence="3" type="ORF">NO357_06475</name>
</gene>
<dbReference type="Proteomes" id="UP001226762">
    <property type="component" value="Unassembled WGS sequence"/>
</dbReference>
<dbReference type="EMBL" id="JANHAX010000002">
    <property type="protein sequence ID" value="MDQ2089542.1"/>
    <property type="molecule type" value="Genomic_DNA"/>
</dbReference>
<protein>
    <submittedName>
        <fullName evidence="3">FAD-binding oxidoreductase</fullName>
    </submittedName>
</protein>
<dbReference type="InterPro" id="IPR036188">
    <property type="entry name" value="FAD/NAD-bd_sf"/>
</dbReference>
<dbReference type="PANTHER" id="PTHR13847:SF281">
    <property type="entry name" value="FAD DEPENDENT OXIDOREDUCTASE DOMAIN-CONTAINING PROTEIN"/>
    <property type="match status" value="1"/>
</dbReference>
<dbReference type="Pfam" id="PF01266">
    <property type="entry name" value="DAO"/>
    <property type="match status" value="1"/>
</dbReference>
<keyword evidence="4" id="KW-1185">Reference proteome</keyword>
<evidence type="ECO:0000259" key="2">
    <source>
        <dbReference type="Pfam" id="PF01266"/>
    </source>
</evidence>
<evidence type="ECO:0000313" key="4">
    <source>
        <dbReference type="Proteomes" id="UP001226762"/>
    </source>
</evidence>
<evidence type="ECO:0000313" key="3">
    <source>
        <dbReference type="EMBL" id="MDQ2089542.1"/>
    </source>
</evidence>
<comment type="caution">
    <text evidence="3">The sequence shown here is derived from an EMBL/GenBank/DDBJ whole genome shotgun (WGS) entry which is preliminary data.</text>
</comment>
<dbReference type="Gene3D" id="3.30.9.10">
    <property type="entry name" value="D-Amino Acid Oxidase, subunit A, domain 2"/>
    <property type="match status" value="1"/>
</dbReference>
<proteinExistence type="predicted"/>
<dbReference type="RefSeq" id="WP_306734816.1">
    <property type="nucleotide sequence ID" value="NZ_JANHAX010000002.1"/>
</dbReference>
<reference evidence="3" key="1">
    <citation type="submission" date="2022-07" db="EMBL/GenBank/DDBJ databases">
        <authorList>
            <person name="Otstavnykh N."/>
            <person name="Isaeva M."/>
            <person name="Bystritskaya E."/>
        </authorList>
    </citation>
    <scope>NUCLEOTIDE SEQUENCE</scope>
    <source>
        <strain evidence="3">KCTC 52189</strain>
    </source>
</reference>
<dbReference type="PANTHER" id="PTHR13847">
    <property type="entry name" value="SARCOSINE DEHYDROGENASE-RELATED"/>
    <property type="match status" value="1"/>
</dbReference>
<dbReference type="AlphaFoldDB" id="A0AAE4B3T5"/>
<reference evidence="3" key="2">
    <citation type="submission" date="2023-02" db="EMBL/GenBank/DDBJ databases">
        <title>'Rhodoalgimonas zhirmunskyi' gen. nov., isolated from a red alga.</title>
        <authorList>
            <person name="Nedashkovskaya O.I."/>
            <person name="Otstavnykh N.Y."/>
            <person name="Bystritskaya E.P."/>
            <person name="Balabanova L.A."/>
            <person name="Isaeva M.P."/>
        </authorList>
    </citation>
    <scope>NUCLEOTIDE SEQUENCE</scope>
    <source>
        <strain evidence="3">KCTC 52189</strain>
    </source>
</reference>
<dbReference type="Gene3D" id="3.50.50.60">
    <property type="entry name" value="FAD/NAD(P)-binding domain"/>
    <property type="match status" value="1"/>
</dbReference>
<evidence type="ECO:0000256" key="1">
    <source>
        <dbReference type="ARBA" id="ARBA00023002"/>
    </source>
</evidence>
<dbReference type="InterPro" id="IPR006076">
    <property type="entry name" value="FAD-dep_OxRdtase"/>
</dbReference>
<keyword evidence="1" id="KW-0560">Oxidoreductase</keyword>
<dbReference type="SUPFAM" id="SSF51905">
    <property type="entry name" value="FAD/NAD(P)-binding domain"/>
    <property type="match status" value="1"/>
</dbReference>
<name>A0AAE4B3T5_9RHOB</name>
<organism evidence="3 4">
    <name type="scientific">Marimonas arenosa</name>
    <dbReference type="NCBI Taxonomy" id="1795305"/>
    <lineage>
        <taxon>Bacteria</taxon>
        <taxon>Pseudomonadati</taxon>
        <taxon>Pseudomonadota</taxon>
        <taxon>Alphaproteobacteria</taxon>
        <taxon>Rhodobacterales</taxon>
        <taxon>Paracoccaceae</taxon>
        <taxon>Marimonas</taxon>
    </lineage>
</organism>
<feature type="domain" description="FAD dependent oxidoreductase" evidence="2">
    <location>
        <begin position="42"/>
        <end position="400"/>
    </location>
</feature>